<accession>A0ABQ4Y8Q2</accession>
<reference evidence="2" key="1">
    <citation type="journal article" date="2022" name="Int. J. Mol. Sci.">
        <title>Draft Genome of Tanacetum Coccineum: Genomic Comparison of Closely Related Tanacetum-Family Plants.</title>
        <authorList>
            <person name="Yamashiro T."/>
            <person name="Shiraishi A."/>
            <person name="Nakayama K."/>
            <person name="Satake H."/>
        </authorList>
    </citation>
    <scope>NUCLEOTIDE SEQUENCE</scope>
</reference>
<evidence type="ECO:0000313" key="3">
    <source>
        <dbReference type="Proteomes" id="UP001151760"/>
    </source>
</evidence>
<feature type="region of interest" description="Disordered" evidence="1">
    <location>
        <begin position="437"/>
        <end position="460"/>
    </location>
</feature>
<reference evidence="2" key="2">
    <citation type="submission" date="2022-01" db="EMBL/GenBank/DDBJ databases">
        <authorList>
            <person name="Yamashiro T."/>
            <person name="Shiraishi A."/>
            <person name="Satake H."/>
            <person name="Nakayama K."/>
        </authorList>
    </citation>
    <scope>NUCLEOTIDE SEQUENCE</scope>
</reference>
<sequence>MICLPSSSVCFHQLTIPSSIVSKPYLILLLLSQLLGVVKWSLSYSFHSCGPFAVIPKKVTDTSFIRIDCILLSCQFMSFSSMSKSQFVPDSQYVPWDYMVINKDTLRLSFPFQQLVFLMTAVTGGGSIRIIHPFPVDNSLSWSFHSDYLSKHQLSIVLSSMCLHASSWFDDFIILLRCCEISSFAASMLLFDISSSLCRRFFYTPGIPFRGRLYKAVVKGHYPLETGFACALIAKDHITLKDFLKLRQGDRLGSCQCKRSCCYRFKLEQIGGSWAYTHEEGIDVDEVFAPVPRIRSYQVIGTPHGFVDPGSHLRRFIGWSMLCYGLHQVLELVPNLDRKEILYSDVVDFLVKGLIHGMQVKEREETGTIVIFGNMKRGFRRAPRPLLPAMLLVATTNPSAGEKDLKQTKLTMGSAIVKLVKKVKKLEGILKRRNVVLSDSEEEEPEAQGRKSQDDPLVSLVQGLPKSIDKGRRYKRRKETKGKKVVTSLDFQEEVSTGYAEGVNTGSIKVSTVSGQEKLVLLSYQIGYFGGKKEERSLKQVHSDSFLAQRLAEEEELNEQQKHRRFQGHGSSSQLKNLSAIAEGHNQWMNLMKLYRGLSVIDMVMNGPEDELLRRLTLENISRNMFEDAP</sequence>
<organism evidence="2 3">
    <name type="scientific">Tanacetum coccineum</name>
    <dbReference type="NCBI Taxonomy" id="301880"/>
    <lineage>
        <taxon>Eukaryota</taxon>
        <taxon>Viridiplantae</taxon>
        <taxon>Streptophyta</taxon>
        <taxon>Embryophyta</taxon>
        <taxon>Tracheophyta</taxon>
        <taxon>Spermatophyta</taxon>
        <taxon>Magnoliopsida</taxon>
        <taxon>eudicotyledons</taxon>
        <taxon>Gunneridae</taxon>
        <taxon>Pentapetalae</taxon>
        <taxon>asterids</taxon>
        <taxon>campanulids</taxon>
        <taxon>Asterales</taxon>
        <taxon>Asteraceae</taxon>
        <taxon>Asteroideae</taxon>
        <taxon>Anthemideae</taxon>
        <taxon>Anthemidinae</taxon>
        <taxon>Tanacetum</taxon>
    </lineage>
</organism>
<name>A0ABQ4Y8Q2_9ASTR</name>
<evidence type="ECO:0000313" key="2">
    <source>
        <dbReference type="EMBL" id="GJS73727.1"/>
    </source>
</evidence>
<dbReference type="EMBL" id="BQNB010010175">
    <property type="protein sequence ID" value="GJS73727.1"/>
    <property type="molecule type" value="Genomic_DNA"/>
</dbReference>
<comment type="caution">
    <text evidence="2">The sequence shown here is derived from an EMBL/GenBank/DDBJ whole genome shotgun (WGS) entry which is preliminary data.</text>
</comment>
<dbReference type="Proteomes" id="UP001151760">
    <property type="component" value="Unassembled WGS sequence"/>
</dbReference>
<gene>
    <name evidence="2" type="ORF">Tco_0706568</name>
</gene>
<protein>
    <submittedName>
        <fullName evidence="2">Uncharacterized protein</fullName>
    </submittedName>
</protein>
<proteinExistence type="predicted"/>
<keyword evidence="3" id="KW-1185">Reference proteome</keyword>
<evidence type="ECO:0000256" key="1">
    <source>
        <dbReference type="SAM" id="MobiDB-lite"/>
    </source>
</evidence>